<accession>A0ABZ2UUH7</accession>
<keyword evidence="3" id="KW-1185">Reference proteome</keyword>
<evidence type="ECO:0000313" key="3">
    <source>
        <dbReference type="Proteomes" id="UP001483337"/>
    </source>
</evidence>
<dbReference type="Proteomes" id="UP001483337">
    <property type="component" value="Chromosome"/>
</dbReference>
<dbReference type="Pfam" id="PF05685">
    <property type="entry name" value="Uma2"/>
    <property type="match status" value="1"/>
</dbReference>
<dbReference type="InterPro" id="IPR012296">
    <property type="entry name" value="Nuclease_put_TT1808"/>
</dbReference>
<organism evidence="2 3">
    <name type="scientific">Okeanomitos corallinicola TIOX110</name>
    <dbReference type="NCBI Taxonomy" id="3133117"/>
    <lineage>
        <taxon>Bacteria</taxon>
        <taxon>Bacillati</taxon>
        <taxon>Cyanobacteriota</taxon>
        <taxon>Cyanophyceae</taxon>
        <taxon>Nostocales</taxon>
        <taxon>Aphanizomenonaceae</taxon>
        <taxon>Okeanomitos</taxon>
    </lineage>
</organism>
<gene>
    <name evidence="2" type="ORF">WJM97_05020</name>
</gene>
<dbReference type="RefSeq" id="WP_353931949.1">
    <property type="nucleotide sequence ID" value="NZ_CP150886.1"/>
</dbReference>
<dbReference type="GO" id="GO:0004519">
    <property type="term" value="F:endonuclease activity"/>
    <property type="evidence" value="ECO:0007669"/>
    <property type="project" value="UniProtKB-KW"/>
</dbReference>
<reference evidence="2 3" key="1">
    <citation type="submission" date="2024-04" db="EMBL/GenBank/DDBJ databases">
        <title>Okeanomitos corallinicola gen. &amp; sp. nov. (Nostocales, Cyanobacteria), a new toxic marine heterocyst-forming cyanobacterium from a coral reef.</title>
        <authorList>
            <person name="Li H."/>
            <person name="Li R."/>
            <person name="Kang J."/>
            <person name="Hii K.S."/>
            <person name="Mohamed H.F."/>
            <person name="Xu X."/>
            <person name="Luo Z."/>
        </authorList>
    </citation>
    <scope>NUCLEOTIDE SEQUENCE [LARGE SCALE GENOMIC DNA]</scope>
    <source>
        <strain evidence="2 3">TIOX110</strain>
    </source>
</reference>
<dbReference type="CDD" id="cd06260">
    <property type="entry name" value="DUF820-like"/>
    <property type="match status" value="1"/>
</dbReference>
<evidence type="ECO:0000313" key="2">
    <source>
        <dbReference type="EMBL" id="WZB89044.1"/>
    </source>
</evidence>
<keyword evidence="2" id="KW-0378">Hydrolase</keyword>
<name>A0ABZ2UUH7_9CYAN</name>
<feature type="domain" description="Putative restriction endonuclease" evidence="1">
    <location>
        <begin position="15"/>
        <end position="179"/>
    </location>
</feature>
<dbReference type="PANTHER" id="PTHR34107">
    <property type="entry name" value="SLL0198 PROTEIN-RELATED"/>
    <property type="match status" value="1"/>
</dbReference>
<dbReference type="Gene3D" id="3.90.1570.10">
    <property type="entry name" value="tt1808, chain A"/>
    <property type="match status" value="1"/>
</dbReference>
<protein>
    <submittedName>
        <fullName evidence="2">Uma2 family endonuclease</fullName>
    </submittedName>
</protein>
<keyword evidence="2" id="KW-0540">Nuclease</keyword>
<dbReference type="InterPro" id="IPR008538">
    <property type="entry name" value="Uma2"/>
</dbReference>
<proteinExistence type="predicted"/>
<dbReference type="EMBL" id="CP150886">
    <property type="protein sequence ID" value="WZB89044.1"/>
    <property type="molecule type" value="Genomic_DNA"/>
</dbReference>
<dbReference type="PANTHER" id="PTHR34107:SF1">
    <property type="entry name" value="SLL0198 PROTEIN"/>
    <property type="match status" value="1"/>
</dbReference>
<evidence type="ECO:0000259" key="1">
    <source>
        <dbReference type="Pfam" id="PF05685"/>
    </source>
</evidence>
<dbReference type="InterPro" id="IPR011335">
    <property type="entry name" value="Restrct_endonuc-II-like"/>
</dbReference>
<sequence length="189" mass="21793">MTMVKVTTDQKLTLAEFLKLSNQDVNYEFVDDYAVPKVSPKFYHSSLQLTLGLLIRQWCKGKGRVLPEWAIILRRKGKDWCPVPDLTYISYQRLPKTWQYNQACPVSPELVIEIISPGQTMEEFINKSKDYFAAGVARVWIIDPEAISIRVFLSAIKSRVYTNEMLIIDDLLPGFELTVKQLFTEAELI</sequence>
<keyword evidence="2" id="KW-0255">Endonuclease</keyword>
<dbReference type="SUPFAM" id="SSF52980">
    <property type="entry name" value="Restriction endonuclease-like"/>
    <property type="match status" value="1"/>
</dbReference>